<keyword evidence="1" id="KW-0539">Nucleus</keyword>
<feature type="region of interest" description="Disordered" evidence="2">
    <location>
        <begin position="833"/>
        <end position="891"/>
    </location>
</feature>
<comment type="function">
    <text evidence="1">Involved in nucleolar processing of pre-18S ribosomal RNA.</text>
</comment>
<dbReference type="GO" id="GO:0000462">
    <property type="term" value="P:maturation of SSU-rRNA from tricistronic rRNA transcript (SSU-rRNA, 5.8S rRNA, LSU-rRNA)"/>
    <property type="evidence" value="ECO:0007669"/>
    <property type="project" value="TreeGrafter"/>
</dbReference>
<gene>
    <name evidence="3" type="ORF">TR127395</name>
</gene>
<evidence type="ECO:0000256" key="2">
    <source>
        <dbReference type="SAM" id="MobiDB-lite"/>
    </source>
</evidence>
<dbReference type="GO" id="GO:0034455">
    <property type="term" value="C:t-UTP complex"/>
    <property type="evidence" value="ECO:0007669"/>
    <property type="project" value="TreeGrafter"/>
</dbReference>
<name>A0A0X3PN76_SCHSO</name>
<dbReference type="GO" id="GO:0045943">
    <property type="term" value="P:positive regulation of transcription by RNA polymerase I"/>
    <property type="evidence" value="ECO:0007669"/>
    <property type="project" value="TreeGrafter"/>
</dbReference>
<feature type="region of interest" description="Disordered" evidence="2">
    <location>
        <begin position="910"/>
        <end position="937"/>
    </location>
</feature>
<feature type="compositionally biased region" description="Polar residues" evidence="2">
    <location>
        <begin position="850"/>
        <end position="863"/>
    </location>
</feature>
<feature type="region of interest" description="Disordered" evidence="2">
    <location>
        <begin position="1173"/>
        <end position="1193"/>
    </location>
</feature>
<accession>A0A0X3PN76</accession>
<feature type="compositionally biased region" description="Polar residues" evidence="2">
    <location>
        <begin position="910"/>
        <end position="927"/>
    </location>
</feature>
<organism evidence="3">
    <name type="scientific">Schistocephalus solidus</name>
    <name type="common">Tapeworm</name>
    <dbReference type="NCBI Taxonomy" id="70667"/>
    <lineage>
        <taxon>Eukaryota</taxon>
        <taxon>Metazoa</taxon>
        <taxon>Spiralia</taxon>
        <taxon>Lophotrochozoa</taxon>
        <taxon>Platyhelminthes</taxon>
        <taxon>Cestoda</taxon>
        <taxon>Eucestoda</taxon>
        <taxon>Diphyllobothriidea</taxon>
        <taxon>Diphyllobothriidae</taxon>
        <taxon>Schistocephalus</taxon>
    </lineage>
</organism>
<dbReference type="InterPro" id="IPR040191">
    <property type="entry name" value="UTP10"/>
</dbReference>
<proteinExistence type="inferred from homology"/>
<dbReference type="GO" id="GO:0030515">
    <property type="term" value="F:snoRNA binding"/>
    <property type="evidence" value="ECO:0007669"/>
    <property type="project" value="TreeGrafter"/>
</dbReference>
<evidence type="ECO:0000313" key="3">
    <source>
        <dbReference type="EMBL" id="JAP53371.1"/>
    </source>
</evidence>
<dbReference type="GO" id="GO:0032040">
    <property type="term" value="C:small-subunit processome"/>
    <property type="evidence" value="ECO:0007669"/>
    <property type="project" value="TreeGrafter"/>
</dbReference>
<dbReference type="EMBL" id="GEEE01009854">
    <property type="protein sequence ID" value="JAP53371.1"/>
    <property type="molecule type" value="Transcribed_RNA"/>
</dbReference>
<protein>
    <recommendedName>
        <fullName evidence="1">HEAT repeat-containing protein 1</fullName>
    </recommendedName>
</protein>
<keyword evidence="1" id="KW-0698">rRNA processing</keyword>
<feature type="region of interest" description="Disordered" evidence="2">
    <location>
        <begin position="957"/>
        <end position="982"/>
    </location>
</feature>
<reference evidence="3" key="1">
    <citation type="submission" date="2016-01" db="EMBL/GenBank/DDBJ databases">
        <title>Reference transcriptome for the parasite Schistocephalus solidus: insights into the molecular evolution of parasitism.</title>
        <authorList>
            <person name="Hebert F.O."/>
            <person name="Grambauer S."/>
            <person name="Barber I."/>
            <person name="Landry C.R."/>
            <person name="Aubin-Horth N."/>
        </authorList>
    </citation>
    <scope>NUCLEOTIDE SEQUENCE</scope>
</reference>
<sequence length="2168" mass="237019">MSLKSQLKDLASPISSSYAIDVVRRKSLVYDDPKIVDGLTCLHECSKAFDRLCEMDSDLKQFRKTLFSASILKIEMCNLLPAHKAKVDEQVSLFLFMISPHVRSSEIMWALEWLVYKFQIHLNYVDQFLMFLLPYYETGLFAKCIQLLDFKQSASQWQWLQPYADRGVPVSRLNFLKLCRSQPTLIPFIATLLSNYAKMESSSSANRIQTVSSFFVSTVAGLCDAGLSDSKMAKIVSALQGVIRQGLQTSKLPSFQSAAILVTARIAMKLRLNNSLVLDWITCILKHTRKGSEWESIRLINVLMRTQALVTLPDKLSDLHQRLTNTLSPIERGILEEEEAALLEGADLNAVATEGLQTSERVQKGTLLIDSAANDEDPSVKPMQVVQTRKRPLELLSAERLSKLNFTELFAEDKVILLNINFLHGFLASDPRGICIMRQFSEFCSCPPGSLPTNNEWLSEILQQTVLKSITADIDSLSPLEIRKAKVALQLISLSVDSISPEDKSPKLHKSTAKEDATKRALNFAFPCLLGTLVHPVGQLRVKAYELARRCLKLFSDEELTTQPDFANIAQFRHDAQETDMPDCLSNLLLGDSLCALYKNAPNFVRAVFRLLCRQGLFAHSFFSRSCWLAAIRIWQTDLLPALIQLSVPDAASQTAPFGWSAVLQLIRETTFGDLHTACLNCLDAATLGALRCVEGIPSGPPANTAAEAVSLLMGVSPREAELLDALLELAGQTTVAETSSLLQVFAKLTMKTEHFAYCLAKLDAVRLRDSSKSLFVRVAYALKNKRKSTNTQSESLDSSKLEYSRLKALQTILATINNDVPRLQAETAPQSLVTTAAAPSSPGKPGSEANRTPLSSAVSRLRSTSKRKSALSDVALRKTPTSRAAPSETNHDLVFPINSHLFACLSSETRFSNQPSGETDTESFSSDKGEDEEEHPFHLNSPILLLSDDDISTSANTTCDNSLSKNPLASPKTNANSSNNITTVRDQNSACVLEALACLTKLLAEVNRRHRTVTLASKSRGCGEREYPLSPSASVAASVDTIFHCLTVYKQSSNIQLQGVLCLIEIASLYPAVLCHNLITLVQLVSSSSQFLRLDDTHNLSLLGRLISIAVPALVRASSDCADAAFRVLSLFIRGLTDLPANLPRRCLAVYVGLLRGLSRVTTPVTFQPDCSGDSGDGCQRTPKSLTPPRRTTKQASLQSWLWVSALMFINVDWPSQETADLVFPLLIDLFNQFDVTTQVAAWYQCLDFFLQITSSSASDPVSSTKRKSKRMCLEPTLTKSPSRAVEEFQGRMNCKRVIKYLVSEDTAAAIESTPLLSGSRKRPLKEEDCSQQQLSNDHVWRLLAQSSALFSSLLESSGHEKRREGHPDPQILSRTYGTVVRHVVSLMVGAASTGSFYSEQAPEESTIQPQAKQALHHLQSILVKLNTMISSSTFLESVSRLMSLHQTSLMRKALELLLAKLTSLTAGCPSATALLKLAPVQRRRLSTARSPTLDEALEGGLVTLAVQLSEPVAAGALLPTDRSQMKLLLLRLSCLRELAQLLCNGYPAELLKMLDSFIERPLCWWLASSNSTTTTHMASSAAEARSLICLFGVECIARLPALLTSLGSESTGAIRRVQYLLRFAVDHASTACRLSAHPALLSEAAEDYVVGKMHSREQHLQASLTLILGVLEFCAVNAVDPKASLLQRLRGSSPTRLDLALLALLFRLTHLDLASATVAKLDRSASALKQCSALLKRITLHLVRCPDSLGLLTLIKELFKSASIDSDMHLVSGGLDFLAHHMDFIRTSSASAAVDLDDAYAEPSESLPNTIEVAYVTNPSLIWRLLSFALQCRPSMPTTETTDPIRLAACSASASLLANLNREYRLQLLSASLRWIVSNPRTTGKKGDVGTSLQVPPVLTVLFRLESVFRVLEKLSATISPEAFIVLVKNANLINLFVSCLSLLSAPQKSKDVRKMVRALELPNFLDSFGQLDYSRSDEHRQAAVDCLRAALTCTAAWLRAEAKLSACLDTAGTDVVLALPTALVSSLRVGYSSCAATGLDSAASPPITEVDLVPVVDAFLRAIGGDEALLRPFGSALCALCSGRSAALTSHWRTRLAALRLLKQTFDTLVESQDKVSDLGVASCIVGDTLAALSEALEDDRPEVEAAANRLFADLEAFGATVSQT</sequence>
<feature type="compositionally biased region" description="Polar residues" evidence="2">
    <location>
        <begin position="880"/>
        <end position="889"/>
    </location>
</feature>
<comment type="subcellular location">
    <subcellularLocation>
        <location evidence="1">Nucleus</location>
        <location evidence="1">Nucleolus</location>
    </subcellularLocation>
</comment>
<comment type="similarity">
    <text evidence="1">Belongs to the HEATR1/UTP10 family.</text>
</comment>
<dbReference type="PANTHER" id="PTHR13457">
    <property type="entry name" value="BAP28"/>
    <property type="match status" value="1"/>
</dbReference>
<keyword evidence="1" id="KW-0687">Ribonucleoprotein</keyword>
<keyword evidence="1" id="KW-0690">Ribosome biogenesis</keyword>
<dbReference type="GO" id="GO:0030686">
    <property type="term" value="C:90S preribosome"/>
    <property type="evidence" value="ECO:0007669"/>
    <property type="project" value="TreeGrafter"/>
</dbReference>
<evidence type="ECO:0000256" key="1">
    <source>
        <dbReference type="RuleBase" id="RU367065"/>
    </source>
</evidence>
<dbReference type="PANTHER" id="PTHR13457:SF1">
    <property type="entry name" value="HEAT REPEAT-CONTAINING PROTEIN 1"/>
    <property type="match status" value="1"/>
</dbReference>